<dbReference type="GO" id="GO:0005125">
    <property type="term" value="F:cytokine activity"/>
    <property type="evidence" value="ECO:0007669"/>
    <property type="project" value="TreeGrafter"/>
</dbReference>
<keyword evidence="9" id="KW-0449">Lipoprotein</keyword>
<dbReference type="RefSeq" id="NP_001161677.1">
    <property type="nucleotide sequence ID" value="NM_001168205.1"/>
</dbReference>
<keyword evidence="3 10" id="KW-0217">Developmental protein</keyword>
<dbReference type="FunFam" id="3.30.2460.20:FF:000001">
    <property type="entry name" value="Wnt homolog"/>
    <property type="match status" value="1"/>
</dbReference>
<comment type="function">
    <text evidence="10">Ligand for members of the frizzled family of seven transmembrane receptors.</text>
</comment>
<evidence type="ECO:0000313" key="11">
    <source>
        <dbReference type="EMBL" id="ACY92690.1"/>
    </source>
</evidence>
<dbReference type="InterPro" id="IPR043158">
    <property type="entry name" value="Wnt_C"/>
</dbReference>
<dbReference type="GO" id="GO:0030182">
    <property type="term" value="P:neuron differentiation"/>
    <property type="evidence" value="ECO:0007669"/>
    <property type="project" value="TreeGrafter"/>
</dbReference>
<dbReference type="EMBL" id="GU076161">
    <property type="protein sequence ID" value="ACY92690.1"/>
    <property type="molecule type" value="mRNA"/>
</dbReference>
<keyword evidence="5" id="KW-0272">Extracellular matrix</keyword>
<dbReference type="AlphaFoldDB" id="D1LXI4"/>
<dbReference type="Gene3D" id="3.30.2460.20">
    <property type="match status" value="1"/>
</dbReference>
<dbReference type="GO" id="GO:0046330">
    <property type="term" value="P:positive regulation of JNK cascade"/>
    <property type="evidence" value="ECO:0007669"/>
    <property type="project" value="TreeGrafter"/>
</dbReference>
<dbReference type="SMART" id="SM00097">
    <property type="entry name" value="WNT1"/>
    <property type="match status" value="1"/>
</dbReference>
<dbReference type="OrthoDB" id="5945655at2759"/>
<reference evidence="11" key="1">
    <citation type="submission" date="2009-10" db="EMBL/GenBank/DDBJ databases">
        <authorList>
            <person name="Freeman R.M.Jr."/>
            <person name="Wu M.M."/>
            <person name="Gerhart J.J."/>
        </authorList>
    </citation>
    <scope>NUCLEOTIDE SEQUENCE</scope>
</reference>
<evidence type="ECO:0000313" key="12">
    <source>
        <dbReference type="Proteomes" id="UP000694865"/>
    </source>
</evidence>
<dbReference type="Pfam" id="PF00110">
    <property type="entry name" value="wnt"/>
    <property type="match status" value="1"/>
</dbReference>
<dbReference type="GO" id="GO:0045165">
    <property type="term" value="P:cell fate commitment"/>
    <property type="evidence" value="ECO:0007669"/>
    <property type="project" value="TreeGrafter"/>
</dbReference>
<organism evidence="11">
    <name type="scientific">Saccoglossus kowalevskii</name>
    <name type="common">Acorn worm</name>
    <dbReference type="NCBI Taxonomy" id="10224"/>
    <lineage>
        <taxon>Eukaryota</taxon>
        <taxon>Metazoa</taxon>
        <taxon>Hemichordata</taxon>
        <taxon>Enteropneusta</taxon>
        <taxon>Harrimaniidae</taxon>
        <taxon>Saccoglossus</taxon>
    </lineage>
</organism>
<dbReference type="GeneID" id="100313764"/>
<comment type="subcellular location">
    <subcellularLocation>
        <location evidence="1 10">Secreted</location>
        <location evidence="1 10">Extracellular space</location>
        <location evidence="1 10">Extracellular matrix</location>
    </subcellularLocation>
</comment>
<keyword evidence="4" id="KW-0964">Secreted</keyword>
<protein>
    <recommendedName>
        <fullName evidence="10">Protein Wnt</fullName>
    </recommendedName>
</protein>
<evidence type="ECO:0000256" key="10">
    <source>
        <dbReference type="RuleBase" id="RU003500"/>
    </source>
</evidence>
<evidence type="ECO:0000256" key="5">
    <source>
        <dbReference type="ARBA" id="ARBA00022530"/>
    </source>
</evidence>
<accession>D1LXI4</accession>
<reference evidence="13" key="2">
    <citation type="submission" date="2025-05" db="UniProtKB">
        <authorList>
            <consortium name="RefSeq"/>
        </authorList>
    </citation>
    <scope>IDENTIFICATION</scope>
</reference>
<keyword evidence="7" id="KW-1015">Disulfide bond</keyword>
<dbReference type="InterPro" id="IPR018161">
    <property type="entry name" value="Wnt_CS"/>
</dbReference>
<comment type="similarity">
    <text evidence="2 10">Belongs to the Wnt family.</text>
</comment>
<dbReference type="GO" id="GO:0005615">
    <property type="term" value="C:extracellular space"/>
    <property type="evidence" value="ECO:0007669"/>
    <property type="project" value="TreeGrafter"/>
</dbReference>
<dbReference type="InterPro" id="IPR005817">
    <property type="entry name" value="Wnt"/>
</dbReference>
<dbReference type="PRINTS" id="PR01349">
    <property type="entry name" value="WNTPROTEIN"/>
</dbReference>
<evidence type="ECO:0000256" key="1">
    <source>
        <dbReference type="ARBA" id="ARBA00004498"/>
    </source>
</evidence>
<gene>
    <name evidence="13" type="primary">Wnt7</name>
</gene>
<proteinExistence type="evidence at transcript level"/>
<dbReference type="Proteomes" id="UP000694865">
    <property type="component" value="Unplaced"/>
</dbReference>
<dbReference type="PANTHER" id="PTHR12027">
    <property type="entry name" value="WNT RELATED"/>
    <property type="match status" value="1"/>
</dbReference>
<evidence type="ECO:0000256" key="8">
    <source>
        <dbReference type="ARBA" id="ARBA00023180"/>
    </source>
</evidence>
<dbReference type="CTD" id="100313764"/>
<keyword evidence="12" id="KW-1185">Reference proteome</keyword>
<evidence type="ECO:0000256" key="4">
    <source>
        <dbReference type="ARBA" id="ARBA00022525"/>
    </source>
</evidence>
<dbReference type="GO" id="GO:0060070">
    <property type="term" value="P:canonical Wnt signaling pathway"/>
    <property type="evidence" value="ECO:0007669"/>
    <property type="project" value="TreeGrafter"/>
</dbReference>
<evidence type="ECO:0000256" key="2">
    <source>
        <dbReference type="ARBA" id="ARBA00005683"/>
    </source>
</evidence>
<evidence type="ECO:0000256" key="3">
    <source>
        <dbReference type="ARBA" id="ARBA00022473"/>
    </source>
</evidence>
<evidence type="ECO:0000313" key="13">
    <source>
        <dbReference type="RefSeq" id="NP_001161677.1"/>
    </source>
</evidence>
<evidence type="ECO:0000256" key="6">
    <source>
        <dbReference type="ARBA" id="ARBA00022687"/>
    </source>
</evidence>
<dbReference type="PANTHER" id="PTHR12027:SF112">
    <property type="entry name" value="PROTEIN WNT-2"/>
    <property type="match status" value="1"/>
</dbReference>
<sequence>MLFSLPCWILLHLFLVSEWILVGRANIFALSSVVALGANIICNKIPGLSPRQRSICQTRPDAIIAIGEGAQKGQEECRWQFRNSRWNCTMPDNTNTGMFGHTLPEGNKEASFVYAINSAGVAHAITQACSQGNLTNCSCDKTKENGYTEDGWKWGGCSADVDYGIRFSRVFVDAQETEKNARVLTNLHNNEVGRLLLSECMDLECKCHGVSGSCTMKTCWTTLPAFRTVGTTLLEKYNKVRQVEPVRARRTRRPAFLKLKNSKDFRKPPRKSLVYLHKSPNYCEYDPKGGSSGTVGRRCNRTSTEIDGCDLMCCGRGYNTHQYTKTWQCNCKFHWCCFVNCIQCSERTEEYTCK</sequence>
<evidence type="ECO:0000256" key="7">
    <source>
        <dbReference type="ARBA" id="ARBA00023157"/>
    </source>
</evidence>
<dbReference type="GO" id="GO:0005109">
    <property type="term" value="F:frizzled binding"/>
    <property type="evidence" value="ECO:0007669"/>
    <property type="project" value="TreeGrafter"/>
</dbReference>
<dbReference type="PROSITE" id="PS00246">
    <property type="entry name" value="WNT1"/>
    <property type="match status" value="1"/>
</dbReference>
<evidence type="ECO:0000256" key="9">
    <source>
        <dbReference type="ARBA" id="ARBA00023288"/>
    </source>
</evidence>
<dbReference type="KEGG" id="sko:100313764"/>
<keyword evidence="8" id="KW-0325">Glycoprotein</keyword>
<keyword evidence="6 10" id="KW-0879">Wnt signaling pathway</keyword>
<dbReference type="CDD" id="cd19339">
    <property type="entry name" value="Wnt_Wnt7"/>
    <property type="match status" value="1"/>
</dbReference>
<name>D1LXI4_SACKO</name>